<evidence type="ECO:0000259" key="2">
    <source>
        <dbReference type="Pfam" id="PF02589"/>
    </source>
</evidence>
<dbReference type="InterPro" id="IPR037171">
    <property type="entry name" value="NagB/RpiA_transferase-like"/>
</dbReference>
<organism evidence="3 4">
    <name type="scientific">Nocardia transvalensis</name>
    <dbReference type="NCBI Taxonomy" id="37333"/>
    <lineage>
        <taxon>Bacteria</taxon>
        <taxon>Bacillati</taxon>
        <taxon>Actinomycetota</taxon>
        <taxon>Actinomycetes</taxon>
        <taxon>Mycobacteriales</taxon>
        <taxon>Nocardiaceae</taxon>
        <taxon>Nocardia</taxon>
    </lineage>
</organism>
<dbReference type="AlphaFoldDB" id="A0A7W9PD51"/>
<dbReference type="RefSeq" id="WP_218003339.1">
    <property type="nucleotide sequence ID" value="NZ_JACHIT010000001.1"/>
</dbReference>
<dbReference type="Gene3D" id="3.40.50.10420">
    <property type="entry name" value="NagB/RpiA/CoA transferase-like"/>
    <property type="match status" value="1"/>
</dbReference>
<comment type="caution">
    <text evidence="3">The sequence shown here is derived from an EMBL/GenBank/DDBJ whole genome shotgun (WGS) entry which is preliminary data.</text>
</comment>
<evidence type="ECO:0000256" key="1">
    <source>
        <dbReference type="SAM" id="MobiDB-lite"/>
    </source>
</evidence>
<dbReference type="InterPro" id="IPR003741">
    <property type="entry name" value="LUD_dom"/>
</dbReference>
<accession>A0A7W9PD51</accession>
<dbReference type="InterPro" id="IPR024185">
    <property type="entry name" value="FTHF_cligase-like_sf"/>
</dbReference>
<evidence type="ECO:0000313" key="3">
    <source>
        <dbReference type="EMBL" id="MBB5913448.1"/>
    </source>
</evidence>
<dbReference type="EMBL" id="JACHIT010000001">
    <property type="protein sequence ID" value="MBB5913448.1"/>
    <property type="molecule type" value="Genomic_DNA"/>
</dbReference>
<dbReference type="Proteomes" id="UP000540412">
    <property type="component" value="Unassembled WGS sequence"/>
</dbReference>
<dbReference type="PANTHER" id="PTHR43682:SF1">
    <property type="entry name" value="LACTATE UTILIZATION PROTEIN C"/>
    <property type="match status" value="1"/>
</dbReference>
<proteinExistence type="predicted"/>
<reference evidence="3 4" key="1">
    <citation type="submission" date="2020-08" db="EMBL/GenBank/DDBJ databases">
        <title>Sequencing the genomes of 1000 actinobacteria strains.</title>
        <authorList>
            <person name="Klenk H.-P."/>
        </authorList>
    </citation>
    <scope>NUCLEOTIDE SEQUENCE [LARGE SCALE GENOMIC DNA]</scope>
    <source>
        <strain evidence="3 4">DSM 43582</strain>
    </source>
</reference>
<protein>
    <submittedName>
        <fullName evidence="3">L-lactate dehydrogenase complex protein LldG</fullName>
    </submittedName>
</protein>
<dbReference type="PANTHER" id="PTHR43682">
    <property type="entry name" value="LACTATE UTILIZATION PROTEIN C"/>
    <property type="match status" value="1"/>
</dbReference>
<feature type="region of interest" description="Disordered" evidence="1">
    <location>
        <begin position="53"/>
        <end position="74"/>
    </location>
</feature>
<dbReference type="Pfam" id="PF02589">
    <property type="entry name" value="LUD_dom"/>
    <property type="match status" value="1"/>
</dbReference>
<feature type="domain" description="LUD" evidence="2">
    <location>
        <begin position="83"/>
        <end position="246"/>
    </location>
</feature>
<evidence type="ECO:0000313" key="4">
    <source>
        <dbReference type="Proteomes" id="UP000540412"/>
    </source>
</evidence>
<name>A0A7W9PD51_9NOCA</name>
<sequence>MGGTEQVVPTRHDLEVSLATDERGRTVFDWETRVTAREEILRRVRDGLMALPDDQRTVPAPTKRHRDTPEVPPEDHAATVGLFIERLRYYGAQVVRISAPDIAHALNDALRAQGTTTVVSPEGLSREWLEHWAETDGNQVVPDRPHLSPHDLDGVTAVVTTCTGAVADSGTVVLDGGPGQGHRGTTLVPDCHICVVRADQIVSSLHEVLDRLDPRHPITFFSGPSATVDIETRDVHGPRRLVALIVE</sequence>
<gene>
    <name evidence="3" type="ORF">BJY24_002315</name>
</gene>
<dbReference type="SUPFAM" id="SSF100950">
    <property type="entry name" value="NagB/RpiA/CoA transferase-like"/>
    <property type="match status" value="1"/>
</dbReference>
<keyword evidence="4" id="KW-1185">Reference proteome</keyword>